<evidence type="ECO:0000313" key="3">
    <source>
        <dbReference type="Proteomes" id="UP000762676"/>
    </source>
</evidence>
<proteinExistence type="predicted"/>
<evidence type="ECO:0000256" key="1">
    <source>
        <dbReference type="SAM" id="MobiDB-lite"/>
    </source>
</evidence>
<dbReference type="EMBL" id="BMAT01001386">
    <property type="protein sequence ID" value="GFR84449.1"/>
    <property type="molecule type" value="Genomic_DNA"/>
</dbReference>
<keyword evidence="3" id="KW-1185">Reference proteome</keyword>
<organism evidence="2 3">
    <name type="scientific">Elysia marginata</name>
    <dbReference type="NCBI Taxonomy" id="1093978"/>
    <lineage>
        <taxon>Eukaryota</taxon>
        <taxon>Metazoa</taxon>
        <taxon>Spiralia</taxon>
        <taxon>Lophotrochozoa</taxon>
        <taxon>Mollusca</taxon>
        <taxon>Gastropoda</taxon>
        <taxon>Heterobranchia</taxon>
        <taxon>Euthyneura</taxon>
        <taxon>Panpulmonata</taxon>
        <taxon>Sacoglossa</taxon>
        <taxon>Placobranchoidea</taxon>
        <taxon>Plakobranchidae</taxon>
        <taxon>Elysia</taxon>
    </lineage>
</organism>
<accession>A0AAV4GGR9</accession>
<reference evidence="2 3" key="1">
    <citation type="journal article" date="2021" name="Elife">
        <title>Chloroplast acquisition without the gene transfer in kleptoplastic sea slugs, Plakobranchus ocellatus.</title>
        <authorList>
            <person name="Maeda T."/>
            <person name="Takahashi S."/>
            <person name="Yoshida T."/>
            <person name="Shimamura S."/>
            <person name="Takaki Y."/>
            <person name="Nagai Y."/>
            <person name="Toyoda A."/>
            <person name="Suzuki Y."/>
            <person name="Arimoto A."/>
            <person name="Ishii H."/>
            <person name="Satoh N."/>
            <person name="Nishiyama T."/>
            <person name="Hasebe M."/>
            <person name="Maruyama T."/>
            <person name="Minagawa J."/>
            <person name="Obokata J."/>
            <person name="Shigenobu S."/>
        </authorList>
    </citation>
    <scope>NUCLEOTIDE SEQUENCE [LARGE SCALE GENOMIC DNA]</scope>
</reference>
<feature type="compositionally biased region" description="Basic and acidic residues" evidence="1">
    <location>
        <begin position="57"/>
        <end position="66"/>
    </location>
</feature>
<sequence length="166" mass="19053">MADNKIFIKKDSTDTVEKREDEMMKVIMSKIKKKMEEKMSRIAATLAGFLREEMSKGDLKDCEDGPSHSNFQKPLAQRGSDINRLKSVGSDNSKAHRAKRSNKASDWQQGPLSQEIQWFSPRRMRLSEAHRNRASTSSQCRSCRKCGRNDSQIWREDLSCSKLVVI</sequence>
<evidence type="ECO:0000313" key="2">
    <source>
        <dbReference type="EMBL" id="GFR84449.1"/>
    </source>
</evidence>
<feature type="region of interest" description="Disordered" evidence="1">
    <location>
        <begin position="57"/>
        <end position="112"/>
    </location>
</feature>
<gene>
    <name evidence="2" type="ORF">ElyMa_000671800</name>
</gene>
<comment type="caution">
    <text evidence="2">The sequence shown here is derived from an EMBL/GenBank/DDBJ whole genome shotgun (WGS) entry which is preliminary data.</text>
</comment>
<dbReference type="Proteomes" id="UP000762676">
    <property type="component" value="Unassembled WGS sequence"/>
</dbReference>
<name>A0AAV4GGR9_9GAST</name>
<dbReference type="AlphaFoldDB" id="A0AAV4GGR9"/>
<protein>
    <submittedName>
        <fullName evidence="2">Uncharacterized protein</fullName>
    </submittedName>
</protein>